<dbReference type="InterPro" id="IPR035979">
    <property type="entry name" value="RBD_domain_sf"/>
</dbReference>
<dbReference type="RefSeq" id="XP_018226523.1">
    <property type="nucleotide sequence ID" value="XM_018369874.1"/>
</dbReference>
<feature type="coiled-coil region" evidence="10">
    <location>
        <begin position="64"/>
        <end position="97"/>
    </location>
</feature>
<evidence type="ECO:0000256" key="7">
    <source>
        <dbReference type="ARBA" id="ARBA00022884"/>
    </source>
</evidence>
<keyword evidence="8" id="KW-0539">Nucleus</keyword>
<feature type="region of interest" description="Disordered" evidence="11">
    <location>
        <begin position="1"/>
        <end position="46"/>
    </location>
</feature>
<evidence type="ECO:0000256" key="9">
    <source>
        <dbReference type="PROSITE-ProRule" id="PRU00176"/>
    </source>
</evidence>
<feature type="compositionally biased region" description="Basic and acidic residues" evidence="11">
    <location>
        <begin position="1"/>
        <end position="26"/>
    </location>
</feature>
<evidence type="ECO:0000256" key="11">
    <source>
        <dbReference type="SAM" id="MobiDB-lite"/>
    </source>
</evidence>
<dbReference type="InterPro" id="IPR047189">
    <property type="entry name" value="RRM2_Nop12p-like"/>
</dbReference>
<dbReference type="GO" id="GO:0005730">
    <property type="term" value="C:nucleolus"/>
    <property type="evidence" value="ECO:0007669"/>
    <property type="project" value="UniProtKB-SubCell"/>
</dbReference>
<dbReference type="OrthoDB" id="442677at2759"/>
<name>A0A0W4ZLU0_PNEC8</name>
<accession>A0A0W4ZLU0</accession>
<feature type="domain" description="RRM" evidence="12">
    <location>
        <begin position="116"/>
        <end position="214"/>
    </location>
</feature>
<dbReference type="Proteomes" id="UP000054454">
    <property type="component" value="Unassembled WGS sequence"/>
</dbReference>
<keyword evidence="5" id="KW-0690">Ribosome biogenesis</keyword>
<dbReference type="InterPro" id="IPR000504">
    <property type="entry name" value="RRM_dom"/>
</dbReference>
<evidence type="ECO:0000313" key="13">
    <source>
        <dbReference type="EMBL" id="KTW29330.1"/>
    </source>
</evidence>
<dbReference type="GO" id="GO:0000463">
    <property type="term" value="P:maturation of LSU-rRNA from tricistronic rRNA transcript (SSU-rRNA, 5.8S rRNA, LSU-rRNA)"/>
    <property type="evidence" value="ECO:0007669"/>
    <property type="project" value="TreeGrafter"/>
</dbReference>
<proteinExistence type="inferred from homology"/>
<evidence type="ECO:0000259" key="12">
    <source>
        <dbReference type="PROSITE" id="PS50102"/>
    </source>
</evidence>
<evidence type="ECO:0000256" key="3">
    <source>
        <dbReference type="ARBA" id="ARBA00007077"/>
    </source>
</evidence>
<evidence type="ECO:0000256" key="2">
    <source>
        <dbReference type="ARBA" id="ARBA00004604"/>
    </source>
</evidence>
<dbReference type="PANTHER" id="PTHR23236:SF25">
    <property type="entry name" value="RNA-BINDING PROTEIN 34"/>
    <property type="match status" value="1"/>
</dbReference>
<keyword evidence="7 9" id="KW-0694">RNA-binding</keyword>
<feature type="compositionally biased region" description="Basic residues" evidence="11">
    <location>
        <begin position="367"/>
        <end position="395"/>
    </location>
</feature>
<feature type="region of interest" description="Disordered" evidence="11">
    <location>
        <begin position="360"/>
        <end position="395"/>
    </location>
</feature>
<evidence type="ECO:0000256" key="6">
    <source>
        <dbReference type="ARBA" id="ARBA00022552"/>
    </source>
</evidence>
<dbReference type="GO" id="GO:0019843">
    <property type="term" value="F:rRNA binding"/>
    <property type="evidence" value="ECO:0007669"/>
    <property type="project" value="TreeGrafter"/>
</dbReference>
<dbReference type="PROSITE" id="PS50102">
    <property type="entry name" value="RRM"/>
    <property type="match status" value="2"/>
</dbReference>
<evidence type="ECO:0000313" key="14">
    <source>
        <dbReference type="Proteomes" id="UP000054454"/>
    </source>
</evidence>
<evidence type="ECO:0000256" key="10">
    <source>
        <dbReference type="SAM" id="Coils"/>
    </source>
</evidence>
<comment type="similarity">
    <text evidence="3">Belongs to the RRM RBM34 family.</text>
</comment>
<dbReference type="AlphaFoldDB" id="A0A0W4ZLU0"/>
<dbReference type="InterPro" id="IPR012677">
    <property type="entry name" value="Nucleotide-bd_a/b_plait_sf"/>
</dbReference>
<evidence type="ECO:0000256" key="5">
    <source>
        <dbReference type="ARBA" id="ARBA00022517"/>
    </source>
</evidence>
<dbReference type="PANTHER" id="PTHR23236">
    <property type="entry name" value="EUKARYOTIC TRANSLATION INITIATION FACTOR 4B/4H"/>
    <property type="match status" value="1"/>
</dbReference>
<comment type="caution">
    <text evidence="13">The sequence shown here is derived from an EMBL/GenBank/DDBJ whole genome shotgun (WGS) entry which is preliminary data.</text>
</comment>
<feature type="domain" description="RRM" evidence="12">
    <location>
        <begin position="222"/>
        <end position="300"/>
    </location>
</feature>
<dbReference type="Gene3D" id="3.30.70.330">
    <property type="match status" value="2"/>
</dbReference>
<dbReference type="Pfam" id="PF00076">
    <property type="entry name" value="RRM_1"/>
    <property type="match status" value="1"/>
</dbReference>
<keyword evidence="6" id="KW-0698">rRNA processing</keyword>
<organism evidence="13 14">
    <name type="scientific">Pneumocystis carinii (strain B80)</name>
    <name type="common">Rat pneumocystis pneumonia agent</name>
    <name type="synonym">Pneumocystis carinii f. sp. carinii</name>
    <dbReference type="NCBI Taxonomy" id="1408658"/>
    <lineage>
        <taxon>Eukaryota</taxon>
        <taxon>Fungi</taxon>
        <taxon>Dikarya</taxon>
        <taxon>Ascomycota</taxon>
        <taxon>Taphrinomycotina</taxon>
        <taxon>Pneumocystomycetes</taxon>
        <taxon>Pneumocystaceae</taxon>
        <taxon>Pneumocystis</taxon>
    </lineage>
</organism>
<reference evidence="14" key="1">
    <citation type="journal article" date="2016" name="Nat. Commun.">
        <title>Genome analysis of three Pneumocystis species reveals adaptation mechanisms to life exclusively in mammalian hosts.</title>
        <authorList>
            <person name="Ma L."/>
            <person name="Chen Z."/>
            <person name="Huang D.W."/>
            <person name="Kutty G."/>
            <person name="Ishihara M."/>
            <person name="Wang H."/>
            <person name="Abouelleil A."/>
            <person name="Bishop L."/>
            <person name="Davey E."/>
            <person name="Deng R."/>
            <person name="Deng X."/>
            <person name="Fan L."/>
            <person name="Fantoni G."/>
            <person name="Fitzgerald M."/>
            <person name="Gogineni E."/>
            <person name="Goldberg J.M."/>
            <person name="Handley G."/>
            <person name="Hu X."/>
            <person name="Huber C."/>
            <person name="Jiao X."/>
            <person name="Jones K."/>
            <person name="Levin J.Z."/>
            <person name="Liu Y."/>
            <person name="Macdonald P."/>
            <person name="Melnikov A."/>
            <person name="Raley C."/>
            <person name="Sassi M."/>
            <person name="Sherman B.T."/>
            <person name="Song X."/>
            <person name="Sykes S."/>
            <person name="Tran B."/>
            <person name="Walsh L."/>
            <person name="Xia Y."/>
            <person name="Yang J."/>
            <person name="Young S."/>
            <person name="Zeng Q."/>
            <person name="Zheng X."/>
            <person name="Stephens R."/>
            <person name="Nusbaum C."/>
            <person name="Birren B.W."/>
            <person name="Azadi P."/>
            <person name="Lempicki R.A."/>
            <person name="Cuomo C.A."/>
            <person name="Kovacs J.A."/>
        </authorList>
    </citation>
    <scope>NUCLEOTIDE SEQUENCE [LARGE SCALE GENOMIC DNA]</scope>
    <source>
        <strain evidence="14">B80</strain>
    </source>
</reference>
<gene>
    <name evidence="13" type="ORF">T552_01285</name>
</gene>
<dbReference type="VEuPathDB" id="FungiDB:T552_01285"/>
<keyword evidence="14" id="KW-1185">Reference proteome</keyword>
<evidence type="ECO:0000256" key="1">
    <source>
        <dbReference type="ARBA" id="ARBA00002475"/>
    </source>
</evidence>
<keyword evidence="10" id="KW-0175">Coiled coil</keyword>
<dbReference type="EMBL" id="LFVZ01000005">
    <property type="protein sequence ID" value="KTW29330.1"/>
    <property type="molecule type" value="Genomic_DNA"/>
</dbReference>
<comment type="function">
    <text evidence="1">Involved in pre-25S rRNA processing.</text>
</comment>
<dbReference type="GeneID" id="28936076"/>
<dbReference type="SMART" id="SM00360">
    <property type="entry name" value="RRM"/>
    <property type="match status" value="2"/>
</dbReference>
<evidence type="ECO:0000256" key="4">
    <source>
        <dbReference type="ARBA" id="ARBA00015520"/>
    </source>
</evidence>
<sequence length="395" mass="46408">MEEAKMIKGVYEKKKEKKGLNSDKKASNGWVMGENNINQGENVRKRRRRTKSYEDFDIEERYFKKLLKDECENEENEDKKKERKEDIIEKIDNNNEENLLEKKEIDSDKSVKKELCTIFVGNLPLSIISLKSDYKVFKTKFSEFGKIKSIRFRSIAFSDILPKKIAYIQRKFHPKRDILNAYIVYETEESSKNALVLNGTLLLNRHIRVDSIAHPTPHVSKRSIFIGNLSFDAQEEQLWSYFNHCGEIEFVRIIRDSKTNVGKGFAYVQFKNQESIDEALLLHDKKGPCNRKLRIVRAKNISKRKLESKYKEMTQDLNIKNSNENLTEKSTQIGIQKGSFNQGKTEKLLNNMVFEGKRASKSDSIKFLKKKKHKNKPQIKNKTKQWKKKRKNKSK</sequence>
<protein>
    <recommendedName>
        <fullName evidence="4">Nucleolar protein 12</fullName>
    </recommendedName>
</protein>
<evidence type="ECO:0000256" key="8">
    <source>
        <dbReference type="ARBA" id="ARBA00023242"/>
    </source>
</evidence>
<dbReference type="CDD" id="cd12670">
    <property type="entry name" value="RRM2_Nop12p_like"/>
    <property type="match status" value="1"/>
</dbReference>
<dbReference type="SUPFAM" id="SSF54928">
    <property type="entry name" value="RNA-binding domain, RBD"/>
    <property type="match status" value="2"/>
</dbReference>
<comment type="subcellular location">
    <subcellularLocation>
        <location evidence="2">Nucleus</location>
        <location evidence="2">Nucleolus</location>
    </subcellularLocation>
</comment>